<evidence type="ECO:0000313" key="7">
    <source>
        <dbReference type="Proteomes" id="UP000671913"/>
    </source>
</evidence>
<organism evidence="6 7">
    <name type="scientific">Aceticella autotrophica</name>
    <dbReference type="NCBI Taxonomy" id="2755338"/>
    <lineage>
        <taxon>Bacteria</taxon>
        <taxon>Bacillati</taxon>
        <taxon>Bacillota</taxon>
        <taxon>Clostridia</taxon>
        <taxon>Thermoanaerobacterales</taxon>
        <taxon>Thermoanaerobacteraceae</taxon>
        <taxon>Aceticella</taxon>
    </lineage>
</organism>
<evidence type="ECO:0000256" key="1">
    <source>
        <dbReference type="ARBA" id="ARBA00022729"/>
    </source>
</evidence>
<dbReference type="Pfam" id="PF01551">
    <property type="entry name" value="Peptidase_M23"/>
    <property type="match status" value="1"/>
</dbReference>
<dbReference type="CDD" id="cd12797">
    <property type="entry name" value="M23_peptidase"/>
    <property type="match status" value="1"/>
</dbReference>
<dbReference type="KEGG" id="aaut:ACETAC_04455"/>
<dbReference type="InterPro" id="IPR057309">
    <property type="entry name" value="PcsB_CC"/>
</dbReference>
<keyword evidence="1 3" id="KW-0732">Signal</keyword>
<dbReference type="PANTHER" id="PTHR21666">
    <property type="entry name" value="PEPTIDASE-RELATED"/>
    <property type="match status" value="1"/>
</dbReference>
<dbReference type="FunFam" id="2.70.70.10:FF:000006">
    <property type="entry name" value="M23 family peptidase"/>
    <property type="match status" value="1"/>
</dbReference>
<accession>A0A975AX70</accession>
<evidence type="ECO:0000313" key="6">
    <source>
        <dbReference type="EMBL" id="QSZ28109.1"/>
    </source>
</evidence>
<proteinExistence type="predicted"/>
<dbReference type="EMBL" id="CP060096">
    <property type="protein sequence ID" value="QSZ28109.1"/>
    <property type="molecule type" value="Genomic_DNA"/>
</dbReference>
<reference evidence="6" key="1">
    <citation type="submission" date="2020-08" db="EMBL/GenBank/DDBJ databases">
        <title>Genomic insights into the carbon and energy metabolism of the first obligate autotrophic acetogenic bacterium Aceticella autotrophica gen. nov., sp. nov.</title>
        <authorList>
            <person name="Toshchakov S.V."/>
            <person name="Elcheninov A.G."/>
            <person name="Kublanov I.V."/>
            <person name="Frolov E.N."/>
            <person name="Lebedinsky A.V."/>
        </authorList>
    </citation>
    <scope>NUCLEOTIDE SEQUENCE</scope>
    <source>
        <strain evidence="6">3443-3Ac</strain>
    </source>
</reference>
<feature type="chain" id="PRO_5037007920" evidence="3">
    <location>
        <begin position="28"/>
        <end position="380"/>
    </location>
</feature>
<dbReference type="Proteomes" id="UP000671913">
    <property type="component" value="Chromosome"/>
</dbReference>
<feature type="coiled-coil region" evidence="2">
    <location>
        <begin position="30"/>
        <end position="117"/>
    </location>
</feature>
<keyword evidence="7" id="KW-1185">Reference proteome</keyword>
<sequence>MIRGRFKKLIFLILFSVSILIASCPKADQLQDAQNKLSNIQQSIEELRKKQAEISNQKKDITAQLKDLDSKLNTTTQELNNAQNKLNDIVTKLKKTQQELDEAKKTEEKQQNSLKDRIRAMYISGGETGYLDVILSSQNFADFISRIDLVKRIIGFDINLLNSYQKQRQIVQSKEEELSLMKQDAENYKNQIALRQKDLQVALVSRQGIMRDLESQQRVYEQQENALLQQSSQLQGVISSFQSKSNLKYSGGKLGWPVPSSSTITSPFGMRYHPILNEYKMHTGIDIAASEGAAIVAAADGRVIFTGYYGGYGYTVIIDHGDGISTLYAHNSQILVNEGDFVKRGQQISKAGSTGWATGPHLHFEVRKNGVPTNPVDWLR</sequence>
<evidence type="ECO:0000259" key="5">
    <source>
        <dbReference type="Pfam" id="PF24568"/>
    </source>
</evidence>
<dbReference type="InterPro" id="IPR011055">
    <property type="entry name" value="Dup_hybrid_motif"/>
</dbReference>
<gene>
    <name evidence="6" type="ORF">ACETAC_04455</name>
</gene>
<feature type="signal peptide" evidence="3">
    <location>
        <begin position="1"/>
        <end position="27"/>
    </location>
</feature>
<dbReference type="InterPro" id="IPR016047">
    <property type="entry name" value="M23ase_b-sheet_dom"/>
</dbReference>
<dbReference type="SUPFAM" id="SSF57997">
    <property type="entry name" value="Tropomyosin"/>
    <property type="match status" value="1"/>
</dbReference>
<evidence type="ECO:0000256" key="2">
    <source>
        <dbReference type="SAM" id="Coils"/>
    </source>
</evidence>
<dbReference type="SUPFAM" id="SSF51261">
    <property type="entry name" value="Duplicated hybrid motif"/>
    <property type="match status" value="1"/>
</dbReference>
<protein>
    <submittedName>
        <fullName evidence="6">Peptidoglycan DD-metalloendopeptidase family protein</fullName>
    </submittedName>
</protein>
<dbReference type="Pfam" id="PF24568">
    <property type="entry name" value="CC_PcsB"/>
    <property type="match status" value="1"/>
</dbReference>
<dbReference type="InterPro" id="IPR050570">
    <property type="entry name" value="Cell_wall_metabolism_enzyme"/>
</dbReference>
<dbReference type="RefSeq" id="WP_284680847.1">
    <property type="nucleotide sequence ID" value="NZ_CP060096.1"/>
</dbReference>
<dbReference type="PROSITE" id="PS51257">
    <property type="entry name" value="PROKAR_LIPOPROTEIN"/>
    <property type="match status" value="1"/>
</dbReference>
<keyword evidence="2" id="KW-0175">Coiled coil</keyword>
<name>A0A975AX70_9THEO</name>
<feature type="domain" description="M23ase beta-sheet core" evidence="4">
    <location>
        <begin position="280"/>
        <end position="375"/>
    </location>
</feature>
<feature type="coiled-coil region" evidence="2">
    <location>
        <begin position="164"/>
        <end position="233"/>
    </location>
</feature>
<dbReference type="Gene3D" id="2.70.70.10">
    <property type="entry name" value="Glucose Permease (Domain IIA)"/>
    <property type="match status" value="1"/>
</dbReference>
<dbReference type="AlphaFoldDB" id="A0A975AX70"/>
<evidence type="ECO:0000256" key="3">
    <source>
        <dbReference type="SAM" id="SignalP"/>
    </source>
</evidence>
<dbReference type="Gene3D" id="6.10.250.3150">
    <property type="match status" value="1"/>
</dbReference>
<feature type="domain" description="Peptidoglycan hydrolase PcsB coiled-coil" evidence="5">
    <location>
        <begin position="102"/>
        <end position="174"/>
    </location>
</feature>
<evidence type="ECO:0000259" key="4">
    <source>
        <dbReference type="Pfam" id="PF01551"/>
    </source>
</evidence>
<dbReference type="PANTHER" id="PTHR21666:SF289">
    <property type="entry name" value="L-ALA--D-GLU ENDOPEPTIDASE"/>
    <property type="match status" value="1"/>
</dbReference>
<dbReference type="GO" id="GO:0004222">
    <property type="term" value="F:metalloendopeptidase activity"/>
    <property type="evidence" value="ECO:0007669"/>
    <property type="project" value="TreeGrafter"/>
</dbReference>